<organism evidence="12">
    <name type="scientific">Drosophila grimshawi</name>
    <name type="common">Hawaiian fruit fly</name>
    <name type="synonym">Idiomyia grimshawi</name>
    <dbReference type="NCBI Taxonomy" id="7222"/>
    <lineage>
        <taxon>Eukaryota</taxon>
        <taxon>Metazoa</taxon>
        <taxon>Ecdysozoa</taxon>
        <taxon>Arthropoda</taxon>
        <taxon>Hexapoda</taxon>
        <taxon>Insecta</taxon>
        <taxon>Pterygota</taxon>
        <taxon>Neoptera</taxon>
        <taxon>Endopterygota</taxon>
        <taxon>Diptera</taxon>
        <taxon>Brachycera</taxon>
        <taxon>Muscomorpha</taxon>
        <taxon>Ephydroidea</taxon>
        <taxon>Drosophilidae</taxon>
        <taxon>Drosophila</taxon>
        <taxon>Hawaiian Drosophila</taxon>
    </lineage>
</organism>
<comment type="caution">
    <text evidence="10">Lacks conserved residue(s) required for the propagation of feature annotation.</text>
</comment>
<dbReference type="PhylomeDB" id="B4J9T9"/>
<proteinExistence type="inferred from homology"/>
<feature type="transmembrane region" description="Helical" evidence="10">
    <location>
        <begin position="40"/>
        <end position="60"/>
    </location>
</feature>
<dbReference type="HOGENOM" id="CLU_033399_8_0_1"/>
<evidence type="ECO:0000256" key="10">
    <source>
        <dbReference type="RuleBase" id="RU351113"/>
    </source>
</evidence>
<dbReference type="PANTHER" id="PTHR21137">
    <property type="entry name" value="ODORANT RECEPTOR"/>
    <property type="match status" value="1"/>
</dbReference>
<dbReference type="EMBL" id="CH916367">
    <property type="protein sequence ID" value="EDW01503.1"/>
    <property type="molecule type" value="Genomic_DNA"/>
</dbReference>
<feature type="transmembrane region" description="Helical" evidence="10">
    <location>
        <begin position="140"/>
        <end position="161"/>
    </location>
</feature>
<keyword evidence="6 10" id="KW-1133">Transmembrane helix</keyword>
<evidence type="ECO:0000256" key="8">
    <source>
        <dbReference type="ARBA" id="ARBA00023170"/>
    </source>
</evidence>
<evidence type="ECO:0000256" key="6">
    <source>
        <dbReference type="ARBA" id="ARBA00022989"/>
    </source>
</evidence>
<dbReference type="eggNOG" id="ENOG502T9HD">
    <property type="taxonomic scope" value="Eukaryota"/>
</dbReference>
<keyword evidence="7 10" id="KW-0472">Membrane</keyword>
<feature type="transmembrane region" description="Helical" evidence="10">
    <location>
        <begin position="80"/>
        <end position="101"/>
    </location>
</feature>
<feature type="transmembrane region" description="Helical" evidence="10">
    <location>
        <begin position="295"/>
        <end position="321"/>
    </location>
</feature>
<gene>
    <name evidence="11" type="primary">Dgri\GH20413</name>
    <name evidence="11" type="ORF">Dgri_GH20413</name>
</gene>
<dbReference type="KEGG" id="dgr:6560557"/>
<dbReference type="FunCoup" id="B4J9T9">
    <property type="interactions" value="27"/>
</dbReference>
<keyword evidence="4 10" id="KW-0812">Transmembrane</keyword>
<evidence type="ECO:0000313" key="11">
    <source>
        <dbReference type="EMBL" id="EDW01503.1"/>
    </source>
</evidence>
<dbReference type="GO" id="GO:0007165">
    <property type="term" value="P:signal transduction"/>
    <property type="evidence" value="ECO:0007669"/>
    <property type="project" value="UniProtKB-KW"/>
</dbReference>
<reference evidence="11 12" key="1">
    <citation type="journal article" date="2007" name="Nature">
        <title>Evolution of genes and genomes on the Drosophila phylogeny.</title>
        <authorList>
            <consortium name="Drosophila 12 Genomes Consortium"/>
            <person name="Clark A.G."/>
            <person name="Eisen M.B."/>
            <person name="Smith D.R."/>
            <person name="Bergman C.M."/>
            <person name="Oliver B."/>
            <person name="Markow T.A."/>
            <person name="Kaufman T.C."/>
            <person name="Kellis M."/>
            <person name="Gelbart W."/>
            <person name="Iyer V.N."/>
            <person name="Pollard D.A."/>
            <person name="Sackton T.B."/>
            <person name="Larracuente A.M."/>
            <person name="Singh N.D."/>
            <person name="Abad J.P."/>
            <person name="Abt D.N."/>
            <person name="Adryan B."/>
            <person name="Aguade M."/>
            <person name="Akashi H."/>
            <person name="Anderson W.W."/>
            <person name="Aquadro C.F."/>
            <person name="Ardell D.H."/>
            <person name="Arguello R."/>
            <person name="Artieri C.G."/>
            <person name="Barbash D.A."/>
            <person name="Barker D."/>
            <person name="Barsanti P."/>
            <person name="Batterham P."/>
            <person name="Batzoglou S."/>
            <person name="Begun D."/>
            <person name="Bhutkar A."/>
            <person name="Blanco E."/>
            <person name="Bosak S.A."/>
            <person name="Bradley R.K."/>
            <person name="Brand A.D."/>
            <person name="Brent M.R."/>
            <person name="Brooks A.N."/>
            <person name="Brown R.H."/>
            <person name="Butlin R.K."/>
            <person name="Caggese C."/>
            <person name="Calvi B.R."/>
            <person name="Bernardo de Carvalho A."/>
            <person name="Caspi A."/>
            <person name="Castrezana S."/>
            <person name="Celniker S.E."/>
            <person name="Chang J.L."/>
            <person name="Chapple C."/>
            <person name="Chatterji S."/>
            <person name="Chinwalla A."/>
            <person name="Civetta A."/>
            <person name="Clifton S.W."/>
            <person name="Comeron J.M."/>
            <person name="Costello J.C."/>
            <person name="Coyne J.A."/>
            <person name="Daub J."/>
            <person name="David R.G."/>
            <person name="Delcher A.L."/>
            <person name="Delehaunty K."/>
            <person name="Do C.B."/>
            <person name="Ebling H."/>
            <person name="Edwards K."/>
            <person name="Eickbush T."/>
            <person name="Evans J.D."/>
            <person name="Filipski A."/>
            <person name="Findeiss S."/>
            <person name="Freyhult E."/>
            <person name="Fulton L."/>
            <person name="Fulton R."/>
            <person name="Garcia A.C."/>
            <person name="Gardiner A."/>
            <person name="Garfield D.A."/>
            <person name="Garvin B.E."/>
            <person name="Gibson G."/>
            <person name="Gilbert D."/>
            <person name="Gnerre S."/>
            <person name="Godfrey J."/>
            <person name="Good R."/>
            <person name="Gotea V."/>
            <person name="Gravely B."/>
            <person name="Greenberg A.J."/>
            <person name="Griffiths-Jones S."/>
            <person name="Gross S."/>
            <person name="Guigo R."/>
            <person name="Gustafson E.A."/>
            <person name="Haerty W."/>
            <person name="Hahn M.W."/>
            <person name="Halligan D.L."/>
            <person name="Halpern A.L."/>
            <person name="Halter G.M."/>
            <person name="Han M.V."/>
            <person name="Heger A."/>
            <person name="Hillier L."/>
            <person name="Hinrichs A.S."/>
            <person name="Holmes I."/>
            <person name="Hoskins R.A."/>
            <person name="Hubisz M.J."/>
            <person name="Hultmark D."/>
            <person name="Huntley M.A."/>
            <person name="Jaffe D.B."/>
            <person name="Jagadeeshan S."/>
            <person name="Jeck W.R."/>
            <person name="Johnson J."/>
            <person name="Jones C.D."/>
            <person name="Jordan W.C."/>
            <person name="Karpen G.H."/>
            <person name="Kataoka E."/>
            <person name="Keightley P.D."/>
            <person name="Kheradpour P."/>
            <person name="Kirkness E.F."/>
            <person name="Koerich L.B."/>
            <person name="Kristiansen K."/>
            <person name="Kudrna D."/>
            <person name="Kulathinal R.J."/>
            <person name="Kumar S."/>
            <person name="Kwok R."/>
            <person name="Lander E."/>
            <person name="Langley C.H."/>
            <person name="Lapoint R."/>
            <person name="Lazzaro B.P."/>
            <person name="Lee S.J."/>
            <person name="Levesque L."/>
            <person name="Li R."/>
            <person name="Lin C.F."/>
            <person name="Lin M.F."/>
            <person name="Lindblad-Toh K."/>
            <person name="Llopart A."/>
            <person name="Long M."/>
            <person name="Low L."/>
            <person name="Lozovsky E."/>
            <person name="Lu J."/>
            <person name="Luo M."/>
            <person name="Machado C.A."/>
            <person name="Makalowski W."/>
            <person name="Marzo M."/>
            <person name="Matsuda M."/>
            <person name="Matzkin L."/>
            <person name="McAllister B."/>
            <person name="McBride C.S."/>
            <person name="McKernan B."/>
            <person name="McKernan K."/>
            <person name="Mendez-Lago M."/>
            <person name="Minx P."/>
            <person name="Mollenhauer M.U."/>
            <person name="Montooth K."/>
            <person name="Mount S.M."/>
            <person name="Mu X."/>
            <person name="Myers E."/>
            <person name="Negre B."/>
            <person name="Newfeld S."/>
            <person name="Nielsen R."/>
            <person name="Noor M.A."/>
            <person name="O'Grady P."/>
            <person name="Pachter L."/>
            <person name="Papaceit M."/>
            <person name="Parisi M.J."/>
            <person name="Parisi M."/>
            <person name="Parts L."/>
            <person name="Pedersen J.S."/>
            <person name="Pesole G."/>
            <person name="Phillippy A.M."/>
            <person name="Ponting C.P."/>
            <person name="Pop M."/>
            <person name="Porcelli D."/>
            <person name="Powell J.R."/>
            <person name="Prohaska S."/>
            <person name="Pruitt K."/>
            <person name="Puig M."/>
            <person name="Quesneville H."/>
            <person name="Ram K.R."/>
            <person name="Rand D."/>
            <person name="Rasmussen M.D."/>
            <person name="Reed L.K."/>
            <person name="Reenan R."/>
            <person name="Reily A."/>
            <person name="Remington K.A."/>
            <person name="Rieger T.T."/>
            <person name="Ritchie M.G."/>
            <person name="Robin C."/>
            <person name="Rogers Y.H."/>
            <person name="Rohde C."/>
            <person name="Rozas J."/>
            <person name="Rubenfield M.J."/>
            <person name="Ruiz A."/>
            <person name="Russo S."/>
            <person name="Salzberg S.L."/>
            <person name="Sanchez-Gracia A."/>
            <person name="Saranga D.J."/>
            <person name="Sato H."/>
            <person name="Schaeffer S.W."/>
            <person name="Schatz M.C."/>
            <person name="Schlenke T."/>
            <person name="Schwartz R."/>
            <person name="Segarra C."/>
            <person name="Singh R.S."/>
            <person name="Sirot L."/>
            <person name="Sirota M."/>
            <person name="Sisneros N.B."/>
            <person name="Smith C.D."/>
            <person name="Smith T.F."/>
            <person name="Spieth J."/>
            <person name="Stage D.E."/>
            <person name="Stark A."/>
            <person name="Stephan W."/>
            <person name="Strausberg R.L."/>
            <person name="Strempel S."/>
            <person name="Sturgill D."/>
            <person name="Sutton G."/>
            <person name="Sutton G.G."/>
            <person name="Tao W."/>
            <person name="Teichmann S."/>
            <person name="Tobari Y.N."/>
            <person name="Tomimura Y."/>
            <person name="Tsolas J.M."/>
            <person name="Valente V.L."/>
            <person name="Venter E."/>
            <person name="Venter J.C."/>
            <person name="Vicario S."/>
            <person name="Vieira F.G."/>
            <person name="Vilella A.J."/>
            <person name="Villasante A."/>
            <person name="Walenz B."/>
            <person name="Wang J."/>
            <person name="Wasserman M."/>
            <person name="Watts T."/>
            <person name="Wilson D."/>
            <person name="Wilson R.K."/>
            <person name="Wing R.A."/>
            <person name="Wolfner M.F."/>
            <person name="Wong A."/>
            <person name="Wong G.K."/>
            <person name="Wu C.I."/>
            <person name="Wu G."/>
            <person name="Yamamoto D."/>
            <person name="Yang H.P."/>
            <person name="Yang S.P."/>
            <person name="Yorke J.A."/>
            <person name="Yoshida K."/>
            <person name="Zdobnov E."/>
            <person name="Zhang P."/>
            <person name="Zhang Y."/>
            <person name="Zimin A.V."/>
            <person name="Baldwin J."/>
            <person name="Abdouelleil A."/>
            <person name="Abdulkadir J."/>
            <person name="Abebe A."/>
            <person name="Abera B."/>
            <person name="Abreu J."/>
            <person name="Acer S.C."/>
            <person name="Aftuck L."/>
            <person name="Alexander A."/>
            <person name="An P."/>
            <person name="Anderson E."/>
            <person name="Anderson S."/>
            <person name="Arachi H."/>
            <person name="Azer M."/>
            <person name="Bachantsang P."/>
            <person name="Barry A."/>
            <person name="Bayul T."/>
            <person name="Berlin A."/>
            <person name="Bessette D."/>
            <person name="Bloom T."/>
            <person name="Blye J."/>
            <person name="Boguslavskiy L."/>
            <person name="Bonnet C."/>
            <person name="Boukhgalter B."/>
            <person name="Bourzgui I."/>
            <person name="Brown A."/>
            <person name="Cahill P."/>
            <person name="Channer S."/>
            <person name="Cheshatsang Y."/>
            <person name="Chuda L."/>
            <person name="Citroen M."/>
            <person name="Collymore A."/>
            <person name="Cooke P."/>
            <person name="Costello M."/>
            <person name="D'Aco K."/>
            <person name="Daza R."/>
            <person name="De Haan G."/>
            <person name="DeGray S."/>
            <person name="DeMaso C."/>
            <person name="Dhargay N."/>
            <person name="Dooley K."/>
            <person name="Dooley E."/>
            <person name="Doricent M."/>
            <person name="Dorje P."/>
            <person name="Dorjee K."/>
            <person name="Dupes A."/>
            <person name="Elong R."/>
            <person name="Falk J."/>
            <person name="Farina A."/>
            <person name="Faro S."/>
            <person name="Ferguson D."/>
            <person name="Fisher S."/>
            <person name="Foley C.D."/>
            <person name="Franke A."/>
            <person name="Friedrich D."/>
            <person name="Gadbois L."/>
            <person name="Gearin G."/>
            <person name="Gearin C.R."/>
            <person name="Giannoukos G."/>
            <person name="Goode T."/>
            <person name="Graham J."/>
            <person name="Grandbois E."/>
            <person name="Grewal S."/>
            <person name="Gyaltsen K."/>
            <person name="Hafez N."/>
            <person name="Hagos B."/>
            <person name="Hall J."/>
            <person name="Henson C."/>
            <person name="Hollinger A."/>
            <person name="Honan T."/>
            <person name="Huard M.D."/>
            <person name="Hughes L."/>
            <person name="Hurhula B."/>
            <person name="Husby M.E."/>
            <person name="Kamat A."/>
            <person name="Kanga B."/>
            <person name="Kashin S."/>
            <person name="Khazanovich D."/>
            <person name="Kisner P."/>
            <person name="Lance K."/>
            <person name="Lara M."/>
            <person name="Lee W."/>
            <person name="Lennon N."/>
            <person name="Letendre F."/>
            <person name="LeVine R."/>
            <person name="Lipovsky A."/>
            <person name="Liu X."/>
            <person name="Liu J."/>
            <person name="Liu S."/>
            <person name="Lokyitsang T."/>
            <person name="Lokyitsang Y."/>
            <person name="Lubonja R."/>
            <person name="Lui A."/>
            <person name="MacDonald P."/>
            <person name="Magnisalis V."/>
            <person name="Maru K."/>
            <person name="Matthews C."/>
            <person name="McCusker W."/>
            <person name="McDonough S."/>
            <person name="Mehta T."/>
            <person name="Meldrim J."/>
            <person name="Meneus L."/>
            <person name="Mihai O."/>
            <person name="Mihalev A."/>
            <person name="Mihova T."/>
            <person name="Mittelman R."/>
            <person name="Mlenga V."/>
            <person name="Montmayeur A."/>
            <person name="Mulrain L."/>
            <person name="Navidi A."/>
            <person name="Naylor J."/>
            <person name="Negash T."/>
            <person name="Nguyen T."/>
            <person name="Nguyen N."/>
            <person name="Nicol R."/>
            <person name="Norbu C."/>
            <person name="Norbu N."/>
            <person name="Novod N."/>
            <person name="O'Neill B."/>
            <person name="Osman S."/>
            <person name="Markiewicz E."/>
            <person name="Oyono O.L."/>
            <person name="Patti C."/>
            <person name="Phunkhang P."/>
            <person name="Pierre F."/>
            <person name="Priest M."/>
            <person name="Raghuraman S."/>
            <person name="Rege F."/>
            <person name="Reyes R."/>
            <person name="Rise C."/>
            <person name="Rogov P."/>
            <person name="Ross K."/>
            <person name="Ryan E."/>
            <person name="Settipalli S."/>
            <person name="Shea T."/>
            <person name="Sherpa N."/>
            <person name="Shi L."/>
            <person name="Shih D."/>
            <person name="Sparrow T."/>
            <person name="Spaulding J."/>
            <person name="Stalker J."/>
            <person name="Stange-Thomann N."/>
            <person name="Stavropoulos S."/>
            <person name="Stone C."/>
            <person name="Strader C."/>
            <person name="Tesfaye S."/>
            <person name="Thomson T."/>
            <person name="Thoulutsang Y."/>
            <person name="Thoulutsang D."/>
            <person name="Topham K."/>
            <person name="Topping I."/>
            <person name="Tsamla T."/>
            <person name="Vassiliev H."/>
            <person name="Vo A."/>
            <person name="Wangchuk T."/>
            <person name="Wangdi T."/>
            <person name="Weiand M."/>
            <person name="Wilkinson J."/>
            <person name="Wilson A."/>
            <person name="Yadav S."/>
            <person name="Young G."/>
            <person name="Yu Q."/>
            <person name="Zembek L."/>
            <person name="Zhong D."/>
            <person name="Zimmer A."/>
            <person name="Zwirko Z."/>
            <person name="Jaffe D.B."/>
            <person name="Alvarez P."/>
            <person name="Brockman W."/>
            <person name="Butler J."/>
            <person name="Chin C."/>
            <person name="Gnerre S."/>
            <person name="Grabherr M."/>
            <person name="Kleber M."/>
            <person name="Mauceli E."/>
            <person name="MacCallum I."/>
        </authorList>
    </citation>
    <scope>NUCLEOTIDE SEQUENCE [LARGE SCALE GENOMIC DNA]</scope>
    <source>
        <strain evidence="12">Tucson 15287-2541.00</strain>
    </source>
</reference>
<evidence type="ECO:0000313" key="12">
    <source>
        <dbReference type="Proteomes" id="UP000001070"/>
    </source>
</evidence>
<name>B4J9T9_DROGR</name>
<keyword evidence="12" id="KW-1185">Reference proteome</keyword>
<dbReference type="GO" id="GO:0004984">
    <property type="term" value="F:olfactory receptor activity"/>
    <property type="evidence" value="ECO:0007669"/>
    <property type="project" value="InterPro"/>
</dbReference>
<feature type="transmembrane region" description="Helical" evidence="10">
    <location>
        <begin position="269"/>
        <end position="289"/>
    </location>
</feature>
<dbReference type="OrthoDB" id="6604226at2759"/>
<evidence type="ECO:0000256" key="4">
    <source>
        <dbReference type="ARBA" id="ARBA00022692"/>
    </source>
</evidence>
<keyword evidence="8 10" id="KW-0675">Receptor</keyword>
<keyword evidence="2" id="KW-1003">Cell membrane</keyword>
<dbReference type="Proteomes" id="UP000001070">
    <property type="component" value="Unassembled WGS sequence"/>
</dbReference>
<evidence type="ECO:0000256" key="2">
    <source>
        <dbReference type="ARBA" id="ARBA00022475"/>
    </source>
</evidence>
<dbReference type="InterPro" id="IPR004117">
    <property type="entry name" value="7tm6_olfct_rcpt"/>
</dbReference>
<protein>
    <recommendedName>
        <fullName evidence="10">Odorant receptor</fullName>
    </recommendedName>
</protein>
<evidence type="ECO:0000256" key="1">
    <source>
        <dbReference type="ARBA" id="ARBA00004651"/>
    </source>
</evidence>
<evidence type="ECO:0000256" key="9">
    <source>
        <dbReference type="ARBA" id="ARBA00023224"/>
    </source>
</evidence>
<evidence type="ECO:0000256" key="7">
    <source>
        <dbReference type="ARBA" id="ARBA00023136"/>
    </source>
</evidence>
<dbReference type="PANTHER" id="PTHR21137:SF35">
    <property type="entry name" value="ODORANT RECEPTOR 19A-RELATED"/>
    <property type="match status" value="1"/>
</dbReference>
<dbReference type="AlphaFoldDB" id="B4J9T9"/>
<dbReference type="GO" id="GO:0005886">
    <property type="term" value="C:plasma membrane"/>
    <property type="evidence" value="ECO:0007669"/>
    <property type="project" value="UniProtKB-SubCell"/>
</dbReference>
<sequence length="399" mass="45529">MLFRLIKQAPLTEKVASQDGFIYLYRAMKFIGWIPPKEGLLRYVYFCWTLMTFGLCTFYMPLGFLGSYITQIELFSPGEFLTSLQVCINAYGCSTKVIIIYSQLWRLIKARELLDKLDVRCTSLEEREKIHSVVARCNHVFFIFTIIYCSYGVSTYLSSVLSGHPPYQLYNPFLDWHDGTLNMWIVSTLEYLIMAGAVLKDQLSDTYTLVYGLTLRTHLELLNGRISKLRTNPEMTEDENYEELVNCVLDHKLILEYCALIRPVISGTIFIQFLLIGVVLGIALINLLFFSDVWTGLACTVFIVAILLQTFPFCYICNLVVDDCEALAHAIFQSNWVGSGSRYQSTLFYFLHNVQQPIVFIAGGILPITVSSNISVAKLAFTVITIVKEMNIADRFKTE</sequence>
<dbReference type="InParanoid" id="B4J9T9"/>
<keyword evidence="3 10" id="KW-0716">Sensory transduction</keyword>
<accession>B4J9T9</accession>
<comment type="similarity">
    <text evidence="10">Belongs to the insect chemoreceptor superfamily. Heteromeric odorant receptor channel (TC 1.A.69) family.</text>
</comment>
<keyword evidence="5 10" id="KW-0552">Olfaction</keyword>
<evidence type="ECO:0000256" key="3">
    <source>
        <dbReference type="ARBA" id="ARBA00022606"/>
    </source>
</evidence>
<dbReference type="GO" id="GO:0005549">
    <property type="term" value="F:odorant binding"/>
    <property type="evidence" value="ECO:0007669"/>
    <property type="project" value="InterPro"/>
</dbReference>
<comment type="subcellular location">
    <subcellularLocation>
        <location evidence="1 10">Cell membrane</location>
        <topology evidence="1 10">Multi-pass membrane protein</topology>
    </subcellularLocation>
</comment>
<dbReference type="Pfam" id="PF02949">
    <property type="entry name" value="7tm_6"/>
    <property type="match status" value="1"/>
</dbReference>
<keyword evidence="9 10" id="KW-0807">Transducer</keyword>
<evidence type="ECO:0000256" key="5">
    <source>
        <dbReference type="ARBA" id="ARBA00022725"/>
    </source>
</evidence>